<name>A0A7C1X6U6_THERO</name>
<comment type="caution">
    <text evidence="4">The sequence shown here is derived from an EMBL/GenBank/DDBJ whole genome shotgun (WGS) entry which is preliminary data.</text>
</comment>
<organism evidence="4">
    <name type="scientific">Thermomicrobium roseum</name>
    <dbReference type="NCBI Taxonomy" id="500"/>
    <lineage>
        <taxon>Bacteria</taxon>
        <taxon>Pseudomonadati</taxon>
        <taxon>Thermomicrobiota</taxon>
        <taxon>Thermomicrobia</taxon>
        <taxon>Thermomicrobiales</taxon>
        <taxon>Thermomicrobiaceae</taxon>
        <taxon>Thermomicrobium</taxon>
    </lineage>
</organism>
<evidence type="ECO:0000256" key="2">
    <source>
        <dbReference type="ARBA" id="ARBA00022777"/>
    </source>
</evidence>
<evidence type="ECO:0000259" key="3">
    <source>
        <dbReference type="Pfam" id="PF00294"/>
    </source>
</evidence>
<dbReference type="PANTHER" id="PTHR10584">
    <property type="entry name" value="SUGAR KINASE"/>
    <property type="match status" value="1"/>
</dbReference>
<dbReference type="GO" id="GO:0005829">
    <property type="term" value="C:cytosol"/>
    <property type="evidence" value="ECO:0007669"/>
    <property type="project" value="TreeGrafter"/>
</dbReference>
<dbReference type="InterPro" id="IPR029056">
    <property type="entry name" value="Ribokinase-like"/>
</dbReference>
<sequence length="293" mass="31687">MSSQRAPQYVAIGHVTVDLDPTTGTPRLGGTALYAALTAARFGLDAAILTRGKFDTYGAAISEELARFSHEVAMIVQEAAAPTVFTNRTVAGRREQTVHSWAGPIDLSGLPPTWRSARIIHLAPVAQEIDPRQAGRLSPEFLGATPQGWMRQWPRSGGRVRLVPLRLPHELVTRLDGFVLSTLEHTLARDEIEAIAQRGVVAITRGPDGATVIDRGRTYDVPAYPVTVRDDVGAGDVFAAVLFLLRAQHEPTLWAAKMAAAAAALRIQGLGPDAVPTREAVEAFLETRGERRR</sequence>
<feature type="domain" description="Carbohydrate kinase PfkB" evidence="3">
    <location>
        <begin position="192"/>
        <end position="274"/>
    </location>
</feature>
<keyword evidence="1" id="KW-0808">Transferase</keyword>
<dbReference type="Pfam" id="PF00294">
    <property type="entry name" value="PfkB"/>
    <property type="match status" value="1"/>
</dbReference>
<evidence type="ECO:0000313" key="4">
    <source>
        <dbReference type="EMBL" id="HEF65953.1"/>
    </source>
</evidence>
<dbReference type="GO" id="GO:0016301">
    <property type="term" value="F:kinase activity"/>
    <property type="evidence" value="ECO:0007669"/>
    <property type="project" value="UniProtKB-KW"/>
</dbReference>
<proteinExistence type="predicted"/>
<gene>
    <name evidence="4" type="ORF">ENP47_10195</name>
</gene>
<evidence type="ECO:0000256" key="1">
    <source>
        <dbReference type="ARBA" id="ARBA00022679"/>
    </source>
</evidence>
<dbReference type="InterPro" id="IPR011611">
    <property type="entry name" value="PfkB_dom"/>
</dbReference>
<dbReference type="Gene3D" id="3.40.1190.20">
    <property type="match status" value="1"/>
</dbReference>
<reference evidence="4" key="1">
    <citation type="journal article" date="2020" name="mSystems">
        <title>Genome- and Community-Level Interaction Insights into Carbon Utilization and Element Cycling Functions of Hydrothermarchaeota in Hydrothermal Sediment.</title>
        <authorList>
            <person name="Zhou Z."/>
            <person name="Liu Y."/>
            <person name="Xu W."/>
            <person name="Pan J."/>
            <person name="Luo Z.H."/>
            <person name="Li M."/>
        </authorList>
    </citation>
    <scope>NUCLEOTIDE SEQUENCE [LARGE SCALE GENOMIC DNA]</scope>
    <source>
        <strain evidence="4">SpSt-222</strain>
    </source>
</reference>
<dbReference type="PANTHER" id="PTHR10584:SF166">
    <property type="entry name" value="RIBOKINASE"/>
    <property type="match status" value="1"/>
</dbReference>
<dbReference type="SUPFAM" id="SSF53613">
    <property type="entry name" value="Ribokinase-like"/>
    <property type="match status" value="1"/>
</dbReference>
<dbReference type="AlphaFoldDB" id="A0A7C1X6U6"/>
<protein>
    <submittedName>
        <fullName evidence="4">Carbohydrate kinase</fullName>
    </submittedName>
</protein>
<dbReference type="EMBL" id="DSJL01000011">
    <property type="protein sequence ID" value="HEF65953.1"/>
    <property type="molecule type" value="Genomic_DNA"/>
</dbReference>
<keyword evidence="2 4" id="KW-0418">Kinase</keyword>
<accession>A0A7C1X6U6</accession>